<dbReference type="AlphaFoldDB" id="A0A9Q0X7C2"/>
<dbReference type="InterPro" id="IPR052865">
    <property type="entry name" value="Zinc_finger_BED"/>
</dbReference>
<dbReference type="GO" id="GO:0003677">
    <property type="term" value="F:DNA binding"/>
    <property type="evidence" value="ECO:0007669"/>
    <property type="project" value="UniProtKB-KW"/>
</dbReference>
<dbReference type="GO" id="GO:0008270">
    <property type="term" value="F:zinc ion binding"/>
    <property type="evidence" value="ECO:0007669"/>
    <property type="project" value="UniProtKB-KW"/>
</dbReference>
<feature type="region of interest" description="Disordered" evidence="8">
    <location>
        <begin position="357"/>
        <end position="396"/>
    </location>
</feature>
<dbReference type="GO" id="GO:0046983">
    <property type="term" value="F:protein dimerization activity"/>
    <property type="evidence" value="ECO:0007669"/>
    <property type="project" value="InterPro"/>
</dbReference>
<comment type="subcellular location">
    <subcellularLocation>
        <location evidence="1">Nucleus</location>
    </subcellularLocation>
</comment>
<protein>
    <submittedName>
        <fullName evidence="11">Uncharacterized protein</fullName>
    </submittedName>
</protein>
<evidence type="ECO:0000313" key="11">
    <source>
        <dbReference type="EMBL" id="KAJ7303277.1"/>
    </source>
</evidence>
<dbReference type="Pfam" id="PF02892">
    <property type="entry name" value="zf-BED"/>
    <property type="match status" value="1"/>
</dbReference>
<dbReference type="Proteomes" id="UP001142489">
    <property type="component" value="Unassembled WGS sequence"/>
</dbReference>
<feature type="region of interest" description="Disordered" evidence="8">
    <location>
        <begin position="124"/>
        <end position="152"/>
    </location>
</feature>
<dbReference type="SUPFAM" id="SSF57667">
    <property type="entry name" value="beta-beta-alpha zinc fingers"/>
    <property type="match status" value="1"/>
</dbReference>
<evidence type="ECO:0000256" key="4">
    <source>
        <dbReference type="ARBA" id="ARBA00022833"/>
    </source>
</evidence>
<keyword evidence="12" id="KW-1185">Reference proteome</keyword>
<dbReference type="SUPFAM" id="SSF53098">
    <property type="entry name" value="Ribonuclease H-like"/>
    <property type="match status" value="1"/>
</dbReference>
<evidence type="ECO:0000256" key="1">
    <source>
        <dbReference type="ARBA" id="ARBA00004123"/>
    </source>
</evidence>
<proteinExistence type="predicted"/>
<evidence type="ECO:0000259" key="10">
    <source>
        <dbReference type="PROSITE" id="PS50808"/>
    </source>
</evidence>
<dbReference type="EMBL" id="JAPFRF010000024">
    <property type="protein sequence ID" value="KAJ7303277.1"/>
    <property type="molecule type" value="Genomic_DNA"/>
</dbReference>
<dbReference type="SMART" id="SM00184">
    <property type="entry name" value="RING"/>
    <property type="match status" value="1"/>
</dbReference>
<keyword evidence="5" id="KW-0238">DNA-binding</keyword>
<feature type="compositionally biased region" description="Acidic residues" evidence="8">
    <location>
        <begin position="1008"/>
        <end position="1033"/>
    </location>
</feature>
<dbReference type="InterPro" id="IPR036236">
    <property type="entry name" value="Znf_C2H2_sf"/>
</dbReference>
<dbReference type="PROSITE" id="PS50808">
    <property type="entry name" value="ZF_BED"/>
    <property type="match status" value="1"/>
</dbReference>
<dbReference type="SMART" id="SM00614">
    <property type="entry name" value="ZnF_BED"/>
    <property type="match status" value="1"/>
</dbReference>
<evidence type="ECO:0000256" key="7">
    <source>
        <dbReference type="PROSITE-ProRule" id="PRU00175"/>
    </source>
</evidence>
<dbReference type="InterPro" id="IPR017907">
    <property type="entry name" value="Znf_RING_CS"/>
</dbReference>
<evidence type="ECO:0000259" key="9">
    <source>
        <dbReference type="PROSITE" id="PS50089"/>
    </source>
</evidence>
<keyword evidence="2" id="KW-0479">Metal-binding</keyword>
<dbReference type="CDD" id="cd16594">
    <property type="entry name" value="RING-HC_TRIM7-like_C-IV"/>
    <property type="match status" value="1"/>
</dbReference>
<evidence type="ECO:0000256" key="5">
    <source>
        <dbReference type="ARBA" id="ARBA00023125"/>
    </source>
</evidence>
<feature type="region of interest" description="Disordered" evidence="8">
    <location>
        <begin position="271"/>
        <end position="297"/>
    </location>
</feature>
<organism evidence="11 12">
    <name type="scientific">Phrynocephalus forsythii</name>
    <dbReference type="NCBI Taxonomy" id="171643"/>
    <lineage>
        <taxon>Eukaryota</taxon>
        <taxon>Metazoa</taxon>
        <taxon>Chordata</taxon>
        <taxon>Craniata</taxon>
        <taxon>Vertebrata</taxon>
        <taxon>Euteleostomi</taxon>
        <taxon>Lepidosauria</taxon>
        <taxon>Squamata</taxon>
        <taxon>Bifurcata</taxon>
        <taxon>Unidentata</taxon>
        <taxon>Episquamata</taxon>
        <taxon>Toxicofera</taxon>
        <taxon>Iguania</taxon>
        <taxon>Acrodonta</taxon>
        <taxon>Agamidae</taxon>
        <taxon>Agaminae</taxon>
        <taxon>Phrynocephalus</taxon>
    </lineage>
</organism>
<dbReference type="SUPFAM" id="SSF140996">
    <property type="entry name" value="Hermes dimerisation domain"/>
    <property type="match status" value="1"/>
</dbReference>
<dbReference type="OrthoDB" id="1607513at2759"/>
<feature type="domain" description="RING-type" evidence="9">
    <location>
        <begin position="17"/>
        <end position="58"/>
    </location>
</feature>
<name>A0A9Q0X7C2_9SAUR</name>
<dbReference type="InterPro" id="IPR027370">
    <property type="entry name" value="Znf-RING_euk"/>
</dbReference>
<gene>
    <name evidence="11" type="ORF">JRQ81_012216</name>
</gene>
<dbReference type="PANTHER" id="PTHR47241">
    <property type="entry name" value="FINGER PROTEIN, PUTATIVE-RELATED"/>
    <property type="match status" value="1"/>
</dbReference>
<dbReference type="Pfam" id="PF13445">
    <property type="entry name" value="zf-RING_UBOX"/>
    <property type="match status" value="1"/>
</dbReference>
<dbReference type="PANTHER" id="PTHR47241:SF1">
    <property type="entry name" value="BED-TYPE DOMAIN-CONTAINING PROTEIN"/>
    <property type="match status" value="1"/>
</dbReference>
<keyword evidence="3 7" id="KW-0863">Zinc-finger</keyword>
<evidence type="ECO:0000256" key="3">
    <source>
        <dbReference type="ARBA" id="ARBA00022771"/>
    </source>
</evidence>
<reference evidence="11" key="1">
    <citation type="journal article" date="2023" name="DNA Res.">
        <title>Chromosome-level genome assembly of Phrynocephalus forsythii using third-generation DNA sequencing and Hi-C analysis.</title>
        <authorList>
            <person name="Qi Y."/>
            <person name="Zhao W."/>
            <person name="Zhao Y."/>
            <person name="Niu C."/>
            <person name="Cao S."/>
            <person name="Zhang Y."/>
        </authorList>
    </citation>
    <scope>NUCLEOTIDE SEQUENCE</scope>
    <source>
        <tissue evidence="11">Muscle</tissue>
    </source>
</reference>
<evidence type="ECO:0000313" key="12">
    <source>
        <dbReference type="Proteomes" id="UP001142489"/>
    </source>
</evidence>
<evidence type="ECO:0000256" key="8">
    <source>
        <dbReference type="SAM" id="MobiDB-lite"/>
    </source>
</evidence>
<comment type="caution">
    <text evidence="11">The sequence shown here is derived from an EMBL/GenBank/DDBJ whole genome shotgun (WGS) entry which is preliminary data.</text>
</comment>
<dbReference type="InterPro" id="IPR003656">
    <property type="entry name" value="Znf_BED"/>
</dbReference>
<dbReference type="GO" id="GO:0005634">
    <property type="term" value="C:nucleus"/>
    <property type="evidence" value="ECO:0007669"/>
    <property type="project" value="UniProtKB-SubCell"/>
</dbReference>
<dbReference type="Gene3D" id="3.30.40.10">
    <property type="entry name" value="Zinc/RING finger domain, C3HC4 (zinc finger)"/>
    <property type="match status" value="1"/>
</dbReference>
<keyword evidence="4" id="KW-0862">Zinc</keyword>
<dbReference type="InterPro" id="IPR008906">
    <property type="entry name" value="HATC_C_dom"/>
</dbReference>
<accession>A0A9Q0X7C2</accession>
<sequence length="1033" mass="114727">MMAFGSPSKRLQSEVTCPICLDDFTDPVVLDCGHSFCQACVVRCWTFPGTEAACPQCRSAVRPDVRLNRLLANMGDIYWQAKDAKAKKRESGKRKKETCPIKPPWWSIEGSGSDVAPLLEQVMEEEPEGKPDQNLQAAQPSELGHGPFPIHKKNKNQERCLYYTRDNGIEGEGPSTLCNLNSSYDACRMKEDPNHDLNVEEGKAIIFPPLGSTSIPNSLVDLPGGSEGTILGAPHHPASSLGRILKELAEEPIQNSSKEEHLDAQHLLPDLHQLPFNRSPPRRTSTPASGLRDSENDLSRRRTSYVWKYFTHLNDSKLLVVCGICRSRVRLGKEGGCPRVGTSSMRKHIEYRHPQLVPKSDSKAASTLKGSRSARGATKTAEPLGGQRSLQNRVAPRKQRTIPETWGWKEKPARDSVKSAKLNQALAVFVARSMLPLSVVEDKAFLEFMEELEPSWEVPSRSLLCKDLFPALEKDIKRELLKDLQGAAARAVHLTGAIWTNKQTKAYLCVAAHWISTAGDAIERKSATLAVRLLSDLNQAPNVARELKSVVSEWLTPLTLDVGCITTNNGSGILKAVQQSGMEPVLCITHCLNLVLCRALKTAPPGVKDMLNLARNLSVHFRQSWAAAEAIRIIQRRRGLPEHRFLLDASTCWESTLQMLARLCEQKLAIEDYMEDQGDLLGFSVPAGHWSVLQDLVDLLKLFSEFAAIFKLERATFGKALPMLQFLEVSVARSGMEMAKKAGGTAQNQNPAIEFAHHLLGQLRSSKQLASIRRDKRYLAATFLEPQIRCSVRAKLVHAVDRQFSTLREYILQKCLHYHEKDSLFFPSGAGQGTFEAATQTEGPAFVKQENGNEWDQMDKAKSRYAKWLLDFGICTNDGGGDPAPAGDIQQQDAYGLVRRELDAYIRESFSGKVSCSENNPLLYWKAKTTTWPSLAKVALWHLSCPPSSMASKRVFSTARNVATKLRTSLTPKSVSTLAFIRANQSWIPKEGVPPPTNREANVTSDEYSGEDSEEEMTLLEEDTEGEEESNEI</sequence>
<dbReference type="InterPro" id="IPR012337">
    <property type="entry name" value="RNaseH-like_sf"/>
</dbReference>
<feature type="region of interest" description="Disordered" evidence="8">
    <location>
        <begin position="989"/>
        <end position="1033"/>
    </location>
</feature>
<dbReference type="SUPFAM" id="SSF57850">
    <property type="entry name" value="RING/U-box"/>
    <property type="match status" value="1"/>
</dbReference>
<evidence type="ECO:0000256" key="2">
    <source>
        <dbReference type="ARBA" id="ARBA00022723"/>
    </source>
</evidence>
<dbReference type="InterPro" id="IPR013083">
    <property type="entry name" value="Znf_RING/FYVE/PHD"/>
</dbReference>
<keyword evidence="6" id="KW-0539">Nucleus</keyword>
<dbReference type="PROSITE" id="PS50089">
    <property type="entry name" value="ZF_RING_2"/>
    <property type="match status" value="1"/>
</dbReference>
<feature type="domain" description="BED-type" evidence="10">
    <location>
        <begin position="301"/>
        <end position="360"/>
    </location>
</feature>
<dbReference type="InterPro" id="IPR001841">
    <property type="entry name" value="Znf_RING"/>
</dbReference>
<evidence type="ECO:0000256" key="6">
    <source>
        <dbReference type="ARBA" id="ARBA00023242"/>
    </source>
</evidence>
<dbReference type="Pfam" id="PF05699">
    <property type="entry name" value="Dimer_Tnp_hAT"/>
    <property type="match status" value="1"/>
</dbReference>
<dbReference type="PROSITE" id="PS00518">
    <property type="entry name" value="ZF_RING_1"/>
    <property type="match status" value="1"/>
</dbReference>